<dbReference type="OrthoDB" id="5188325at2"/>
<dbReference type="PROSITE" id="PS50801">
    <property type="entry name" value="STAS"/>
    <property type="match status" value="1"/>
</dbReference>
<dbReference type="Pfam" id="PF13466">
    <property type="entry name" value="STAS_2"/>
    <property type="match status" value="1"/>
</dbReference>
<dbReference type="InterPro" id="IPR036513">
    <property type="entry name" value="STAS_dom_sf"/>
</dbReference>
<dbReference type="SUPFAM" id="SSF52091">
    <property type="entry name" value="SpoIIaa-like"/>
    <property type="match status" value="1"/>
</dbReference>
<dbReference type="Gene3D" id="3.30.750.24">
    <property type="entry name" value="STAS domain"/>
    <property type="match status" value="1"/>
</dbReference>
<dbReference type="InterPro" id="IPR002645">
    <property type="entry name" value="STAS_dom"/>
</dbReference>
<keyword evidence="3" id="KW-1185">Reference proteome</keyword>
<evidence type="ECO:0000259" key="1">
    <source>
        <dbReference type="PROSITE" id="PS50801"/>
    </source>
</evidence>
<dbReference type="CDD" id="cd07043">
    <property type="entry name" value="STAS_anti-anti-sigma_factors"/>
    <property type="match status" value="1"/>
</dbReference>
<dbReference type="Proteomes" id="UP000327000">
    <property type="component" value="Unassembled WGS sequence"/>
</dbReference>
<dbReference type="AlphaFoldDB" id="A0A5N5VY75"/>
<comment type="caution">
    <text evidence="2">The sequence shown here is derived from an EMBL/GenBank/DDBJ whole genome shotgun (WGS) entry which is preliminary data.</text>
</comment>
<dbReference type="EMBL" id="VOKX01000127">
    <property type="protein sequence ID" value="KAB7833767.1"/>
    <property type="molecule type" value="Genomic_DNA"/>
</dbReference>
<sequence>MTNPDPSARRLRTRVDLHGDRAAIRLTGEVDLGTAPGLRRAICACLGQHRPCALDLHLAEVSFCDCTGLNTLLWARLEAADAGAALVVRGPLQSGVARLLSVTGTDTVLGPLAA</sequence>
<feature type="domain" description="STAS" evidence="1">
    <location>
        <begin position="11"/>
        <end position="114"/>
    </location>
</feature>
<evidence type="ECO:0000313" key="2">
    <source>
        <dbReference type="EMBL" id="KAB7833767.1"/>
    </source>
</evidence>
<dbReference type="InterPro" id="IPR058548">
    <property type="entry name" value="MlaB-like_STAS"/>
</dbReference>
<protein>
    <submittedName>
        <fullName evidence="2">STAS domain-containing protein</fullName>
    </submittedName>
</protein>
<gene>
    <name evidence="2" type="ORF">FRZ00_32050</name>
</gene>
<reference evidence="2 3" key="1">
    <citation type="journal article" date="2019" name="Microb. Cell Fact.">
        <title>Exploring novel herbicidin analogues by transcriptional regulator overexpression and MS/MS molecular networking.</title>
        <authorList>
            <person name="Shi Y."/>
            <person name="Gu R."/>
            <person name="Li Y."/>
            <person name="Wang X."/>
            <person name="Ren W."/>
            <person name="Li X."/>
            <person name="Wang L."/>
            <person name="Xie Y."/>
            <person name="Hong B."/>
        </authorList>
    </citation>
    <scope>NUCLEOTIDE SEQUENCE [LARGE SCALE GENOMIC DNA]</scope>
    <source>
        <strain evidence="2 3">US-43</strain>
    </source>
</reference>
<proteinExistence type="predicted"/>
<name>A0A5N5VY75_STRMB</name>
<dbReference type="RefSeq" id="WP_063825757.1">
    <property type="nucleotide sequence ID" value="NZ_JBEOXQ010000204.1"/>
</dbReference>
<accession>A0A5N5VY75</accession>
<organism evidence="2 3">
    <name type="scientific">Streptomyces mobaraensis</name>
    <name type="common">Streptoverticillium mobaraense</name>
    <dbReference type="NCBI Taxonomy" id="35621"/>
    <lineage>
        <taxon>Bacteria</taxon>
        <taxon>Bacillati</taxon>
        <taxon>Actinomycetota</taxon>
        <taxon>Actinomycetes</taxon>
        <taxon>Kitasatosporales</taxon>
        <taxon>Streptomycetaceae</taxon>
        <taxon>Streptomyces</taxon>
    </lineage>
</organism>
<evidence type="ECO:0000313" key="3">
    <source>
        <dbReference type="Proteomes" id="UP000327000"/>
    </source>
</evidence>